<dbReference type="EMBL" id="JAJTJA010000007">
    <property type="protein sequence ID" value="KAH8696228.1"/>
    <property type="molecule type" value="Genomic_DNA"/>
</dbReference>
<reference evidence="9" key="1">
    <citation type="submission" date="2021-12" db="EMBL/GenBank/DDBJ databases">
        <title>Convergent genome expansion in fungi linked to evolution of root-endophyte symbiosis.</title>
        <authorList>
            <consortium name="DOE Joint Genome Institute"/>
            <person name="Ke Y.-H."/>
            <person name="Bonito G."/>
            <person name="Liao H.-L."/>
            <person name="Looney B."/>
            <person name="Rojas-Flechas A."/>
            <person name="Nash J."/>
            <person name="Hameed K."/>
            <person name="Schadt C."/>
            <person name="Martin F."/>
            <person name="Crous P.W."/>
            <person name="Miettinen O."/>
            <person name="Magnuson J.K."/>
            <person name="Labbe J."/>
            <person name="Jacobson D."/>
            <person name="Doktycz M.J."/>
            <person name="Veneault-Fourrey C."/>
            <person name="Kuo A."/>
            <person name="Mondo S."/>
            <person name="Calhoun S."/>
            <person name="Riley R."/>
            <person name="Ohm R."/>
            <person name="LaButti K."/>
            <person name="Andreopoulos B."/>
            <person name="Pangilinan J."/>
            <person name="Nolan M."/>
            <person name="Tritt A."/>
            <person name="Clum A."/>
            <person name="Lipzen A."/>
            <person name="Daum C."/>
            <person name="Barry K."/>
            <person name="Grigoriev I.V."/>
            <person name="Vilgalys R."/>
        </authorList>
    </citation>
    <scope>NUCLEOTIDE SEQUENCE</scope>
    <source>
        <strain evidence="9">PMI_201</strain>
    </source>
</reference>
<accession>A0AAD4KPL4</accession>
<keyword evidence="4" id="KW-0186">Copper</keyword>
<dbReference type="Gene3D" id="2.60.40.420">
    <property type="entry name" value="Cupredoxins - blue copper proteins"/>
    <property type="match status" value="3"/>
</dbReference>
<feature type="domain" description="Plastocyanin-like" evidence="6">
    <location>
        <begin position="247"/>
        <end position="373"/>
    </location>
</feature>
<comment type="caution">
    <text evidence="9">The sequence shown here is derived from an EMBL/GenBank/DDBJ whole genome shotgun (WGS) entry which is preliminary data.</text>
</comment>
<dbReference type="InterPro" id="IPR045087">
    <property type="entry name" value="Cu-oxidase_fam"/>
</dbReference>
<dbReference type="PROSITE" id="PS00080">
    <property type="entry name" value="MULTICOPPER_OXIDASE2"/>
    <property type="match status" value="1"/>
</dbReference>
<keyword evidence="5" id="KW-1133">Transmembrane helix</keyword>
<dbReference type="Pfam" id="PF00394">
    <property type="entry name" value="Cu-oxidase"/>
    <property type="match status" value="1"/>
</dbReference>
<evidence type="ECO:0000256" key="2">
    <source>
        <dbReference type="ARBA" id="ARBA00022723"/>
    </source>
</evidence>
<comment type="similarity">
    <text evidence="1">Belongs to the multicopper oxidase family.</text>
</comment>
<dbReference type="CDD" id="cd04206">
    <property type="entry name" value="CuRO_1_LCC_like"/>
    <property type="match status" value="1"/>
</dbReference>
<evidence type="ECO:0000256" key="5">
    <source>
        <dbReference type="SAM" id="Phobius"/>
    </source>
</evidence>
<keyword evidence="10" id="KW-1185">Reference proteome</keyword>
<dbReference type="RefSeq" id="XP_046071166.1">
    <property type="nucleotide sequence ID" value="XM_046221822.1"/>
</dbReference>
<dbReference type="PANTHER" id="PTHR11709:SF394">
    <property type="entry name" value="FI03373P-RELATED"/>
    <property type="match status" value="1"/>
</dbReference>
<dbReference type="CDD" id="cd04205">
    <property type="entry name" value="CuRO_2_LCC_like"/>
    <property type="match status" value="1"/>
</dbReference>
<dbReference type="GO" id="GO:0016491">
    <property type="term" value="F:oxidoreductase activity"/>
    <property type="evidence" value="ECO:0007669"/>
    <property type="project" value="UniProtKB-KW"/>
</dbReference>
<dbReference type="GO" id="GO:0005507">
    <property type="term" value="F:copper ion binding"/>
    <property type="evidence" value="ECO:0007669"/>
    <property type="project" value="InterPro"/>
</dbReference>
<dbReference type="InterPro" id="IPR002355">
    <property type="entry name" value="Cu_oxidase_Cu_BS"/>
</dbReference>
<evidence type="ECO:0000313" key="9">
    <source>
        <dbReference type="EMBL" id="KAH8696228.1"/>
    </source>
</evidence>
<evidence type="ECO:0000259" key="7">
    <source>
        <dbReference type="Pfam" id="PF07731"/>
    </source>
</evidence>
<dbReference type="AlphaFoldDB" id="A0AAD4KPL4"/>
<feature type="domain" description="Plastocyanin-like" evidence="8">
    <location>
        <begin position="109"/>
        <end position="228"/>
    </location>
</feature>
<feature type="domain" description="Plastocyanin-like" evidence="7">
    <location>
        <begin position="533"/>
        <end position="637"/>
    </location>
</feature>
<gene>
    <name evidence="9" type="ORF">BGW36DRAFT_451411</name>
</gene>
<keyword evidence="3" id="KW-0560">Oxidoreductase</keyword>
<name>A0AAD4KPL4_9EURO</name>
<dbReference type="CDD" id="cd13910">
    <property type="entry name" value="CuRO_3_MCO_like_4"/>
    <property type="match status" value="1"/>
</dbReference>
<dbReference type="Pfam" id="PF07731">
    <property type="entry name" value="Cu-oxidase_2"/>
    <property type="match status" value="1"/>
</dbReference>
<dbReference type="SUPFAM" id="SSF49503">
    <property type="entry name" value="Cupredoxins"/>
    <property type="match status" value="3"/>
</dbReference>
<dbReference type="Pfam" id="PF07732">
    <property type="entry name" value="Cu-oxidase_3"/>
    <property type="match status" value="1"/>
</dbReference>
<dbReference type="GeneID" id="70252109"/>
<evidence type="ECO:0000256" key="1">
    <source>
        <dbReference type="ARBA" id="ARBA00010609"/>
    </source>
</evidence>
<dbReference type="InterPro" id="IPR033138">
    <property type="entry name" value="Cu_oxidase_CS"/>
</dbReference>
<evidence type="ECO:0000259" key="8">
    <source>
        <dbReference type="Pfam" id="PF07732"/>
    </source>
</evidence>
<dbReference type="InterPro" id="IPR001117">
    <property type="entry name" value="Cu-oxidase_2nd"/>
</dbReference>
<evidence type="ECO:0000256" key="4">
    <source>
        <dbReference type="ARBA" id="ARBA00023008"/>
    </source>
</evidence>
<dbReference type="InterPro" id="IPR008972">
    <property type="entry name" value="Cupredoxin"/>
</dbReference>
<dbReference type="PROSITE" id="PS00079">
    <property type="entry name" value="MULTICOPPER_OXIDASE1"/>
    <property type="match status" value="1"/>
</dbReference>
<sequence>MSVLQGLLATSTRRVVAVASFAVLLLTAPFLYFAFTLYPFWVNDPNTFVPGSSVVSGDRLVGFNDSHYPSADGQSDQSILEESDSDAFALHPNDHIFRKPQTIRMAWDVTMEERAPDGVKKMVYLINGQFPGPTIEARSGDELVINVYNSISNGDNDGISIHWHGLSMKGANHMDGVVGLTQCAIGPSENFTYQFRIDESQSGTFWYHAHAGLQRADGLFGGLVVHKPTDPGMESDLSTYQYETEKLLLVGDWYHQQADAVFNWYQDSRHYGKEPAPDSFLINGEGSFNCSAAVKARPVLCHSVPKPSIRLADTDRVRVRVVNTGVSSGLTLSISQGAMSLITVDGGNPVGNTPIAAVMGVLYPGERMDIILDNSLHENTQGHSGIRHLGRETELTFALDGENMQIENYALTRIQSFPLVWNERPMGTSWRETKVKPSPTSHILLSEVSGLPATSSSNFPEKPMETSVLYTAMQIRSSFHNRPVGIVNHTSWMIEDPKGKPLLALDPKDWAKATKQPSSIQSLHVPWYQQSGDNRWIDLVLNNMDDKGHPFHLHGYEFYVLAVQSTTQFGGYNPFDAASVDQAGPVNVLNPLRKDTVYVPRRGYAILRFPLNNDGLWLLHCHVLLHQAAGMGMVLRIGEIDLDAKHSASTMCNR</sequence>
<evidence type="ECO:0000313" key="10">
    <source>
        <dbReference type="Proteomes" id="UP001201262"/>
    </source>
</evidence>
<feature type="transmembrane region" description="Helical" evidence="5">
    <location>
        <begin position="15"/>
        <end position="41"/>
    </location>
</feature>
<keyword evidence="5" id="KW-0812">Transmembrane</keyword>
<dbReference type="InterPro" id="IPR011706">
    <property type="entry name" value="Cu-oxidase_C"/>
</dbReference>
<keyword evidence="2" id="KW-0479">Metal-binding</keyword>
<dbReference type="PANTHER" id="PTHR11709">
    <property type="entry name" value="MULTI-COPPER OXIDASE"/>
    <property type="match status" value="1"/>
</dbReference>
<proteinExistence type="inferred from homology"/>
<evidence type="ECO:0000256" key="3">
    <source>
        <dbReference type="ARBA" id="ARBA00023002"/>
    </source>
</evidence>
<evidence type="ECO:0000259" key="6">
    <source>
        <dbReference type="Pfam" id="PF00394"/>
    </source>
</evidence>
<dbReference type="InterPro" id="IPR011707">
    <property type="entry name" value="Cu-oxidase-like_N"/>
</dbReference>
<organism evidence="9 10">
    <name type="scientific">Talaromyces proteolyticus</name>
    <dbReference type="NCBI Taxonomy" id="1131652"/>
    <lineage>
        <taxon>Eukaryota</taxon>
        <taxon>Fungi</taxon>
        <taxon>Dikarya</taxon>
        <taxon>Ascomycota</taxon>
        <taxon>Pezizomycotina</taxon>
        <taxon>Eurotiomycetes</taxon>
        <taxon>Eurotiomycetidae</taxon>
        <taxon>Eurotiales</taxon>
        <taxon>Trichocomaceae</taxon>
        <taxon>Talaromyces</taxon>
        <taxon>Talaromyces sect. Bacilispori</taxon>
    </lineage>
</organism>
<dbReference type="Proteomes" id="UP001201262">
    <property type="component" value="Unassembled WGS sequence"/>
</dbReference>
<protein>
    <submittedName>
        <fullName evidence="9">Multicopper oxidase-domain-containing protein</fullName>
    </submittedName>
</protein>
<keyword evidence="5" id="KW-0472">Membrane</keyword>